<dbReference type="InterPro" id="IPR029028">
    <property type="entry name" value="Alpha/beta_knot_MTases"/>
</dbReference>
<keyword evidence="5" id="KW-0698">rRNA processing</keyword>
<dbReference type="PANTHER" id="PTHR33603">
    <property type="entry name" value="METHYLTRANSFERASE"/>
    <property type="match status" value="1"/>
</dbReference>
<dbReference type="Gene3D" id="3.40.1280.10">
    <property type="match status" value="1"/>
</dbReference>
<sequence>MKITIVAVGNLQFKYLNLLEEYIKKITFFSKINIIEIKEINETNINLKIQKETEKILESIPKNNYVILCSLSGKQYNSQEFVSFFDKSNITFVIGGSNGVDETKFENKICFSKMTFPHQLFRIFLVEQIYRAFSIKNNIKYHK</sequence>
<comment type="subcellular location">
    <subcellularLocation>
        <location evidence="5">Cytoplasm</location>
    </subcellularLocation>
</comment>
<feature type="binding site" evidence="5">
    <location>
        <position position="95"/>
    </location>
    <ligand>
        <name>S-adenosyl-L-methionine</name>
        <dbReference type="ChEBI" id="CHEBI:59789"/>
    </ligand>
</feature>
<dbReference type="RefSeq" id="WP_280101964.1">
    <property type="nucleotide sequence ID" value="NZ_CP122979.1"/>
</dbReference>
<dbReference type="InterPro" id="IPR003742">
    <property type="entry name" value="RlmH-like"/>
</dbReference>
<protein>
    <recommendedName>
        <fullName evidence="5">Ribosomal RNA large subunit methyltransferase H</fullName>
        <ecNumber evidence="5">2.1.1.177</ecNumber>
    </recommendedName>
    <alternativeName>
        <fullName evidence="5">23S rRNA (pseudouridine1915-N3)-methyltransferase</fullName>
    </alternativeName>
    <alternativeName>
        <fullName evidence="5">23S rRNA m3Psi1915 methyltransferase</fullName>
    </alternativeName>
    <alternativeName>
        <fullName evidence="5">rRNA (pseudouridine-N3-)-methyltransferase RlmH</fullName>
    </alternativeName>
</protein>
<comment type="function">
    <text evidence="5">Specifically methylates the pseudouridine at position 1915 (m3Psi1915) in 23S rRNA.</text>
</comment>
<comment type="caution">
    <text evidence="5">Lacks conserved residue(s) required for the propagation of feature annotation.</text>
</comment>
<organism evidence="6 7">
    <name type="scientific">Mesomycoplasma lagogenitalium</name>
    <dbReference type="NCBI Taxonomy" id="171286"/>
    <lineage>
        <taxon>Bacteria</taxon>
        <taxon>Bacillati</taxon>
        <taxon>Mycoplasmatota</taxon>
        <taxon>Mycoplasmoidales</taxon>
        <taxon>Metamycoplasmataceae</taxon>
        <taxon>Mesomycoplasma</taxon>
    </lineage>
</organism>
<dbReference type="SUPFAM" id="SSF75217">
    <property type="entry name" value="alpha/beta knot"/>
    <property type="match status" value="1"/>
</dbReference>
<keyword evidence="3 5" id="KW-0949">S-adenosyl-L-methionine</keyword>
<comment type="catalytic activity">
    <reaction evidence="5">
        <text>pseudouridine(1915) in 23S rRNA + S-adenosyl-L-methionine = N(3)-methylpseudouridine(1915) in 23S rRNA + S-adenosyl-L-homocysteine + H(+)</text>
        <dbReference type="Rhea" id="RHEA:42752"/>
        <dbReference type="Rhea" id="RHEA-COMP:10221"/>
        <dbReference type="Rhea" id="RHEA-COMP:10222"/>
        <dbReference type="ChEBI" id="CHEBI:15378"/>
        <dbReference type="ChEBI" id="CHEBI:57856"/>
        <dbReference type="ChEBI" id="CHEBI:59789"/>
        <dbReference type="ChEBI" id="CHEBI:65314"/>
        <dbReference type="ChEBI" id="CHEBI:74486"/>
        <dbReference type="EC" id="2.1.1.177"/>
    </reaction>
</comment>
<feature type="binding site" evidence="5">
    <location>
        <begin position="111"/>
        <end position="116"/>
    </location>
    <ligand>
        <name>S-adenosyl-L-methionine</name>
        <dbReference type="ChEBI" id="CHEBI:59789"/>
    </ligand>
</feature>
<evidence type="ECO:0000313" key="7">
    <source>
        <dbReference type="Proteomes" id="UP001179842"/>
    </source>
</evidence>
<dbReference type="EC" id="2.1.1.177" evidence="5"/>
<keyword evidence="2 5" id="KW-0808">Transferase</keyword>
<keyword evidence="5" id="KW-0963">Cytoplasm</keyword>
<evidence type="ECO:0000256" key="4">
    <source>
        <dbReference type="ARBA" id="ARBA00038303"/>
    </source>
</evidence>
<dbReference type="PIRSF" id="PIRSF004505">
    <property type="entry name" value="MT_bac"/>
    <property type="match status" value="1"/>
</dbReference>
<accession>A0ABY8LWJ0</accession>
<reference evidence="6" key="1">
    <citation type="submission" date="2023-04" db="EMBL/GenBank/DDBJ databases">
        <title>Completed genome of Mycoplasma lagogenitalium type strain 12MS.</title>
        <authorList>
            <person name="Spergser J."/>
        </authorList>
    </citation>
    <scope>NUCLEOTIDE SEQUENCE</scope>
    <source>
        <strain evidence="6">12MS</strain>
    </source>
</reference>
<dbReference type="InterPro" id="IPR029026">
    <property type="entry name" value="tRNA_m1G_MTases_N"/>
</dbReference>
<keyword evidence="7" id="KW-1185">Reference proteome</keyword>
<evidence type="ECO:0000256" key="5">
    <source>
        <dbReference type="HAMAP-Rule" id="MF_00658"/>
    </source>
</evidence>
<keyword evidence="1 5" id="KW-0489">Methyltransferase</keyword>
<evidence type="ECO:0000256" key="2">
    <source>
        <dbReference type="ARBA" id="ARBA00022679"/>
    </source>
</evidence>
<dbReference type="HAMAP" id="MF_00658">
    <property type="entry name" value="23SrRNA_methyltr_H"/>
    <property type="match status" value="1"/>
</dbReference>
<comment type="subunit">
    <text evidence="5">Homodimer.</text>
</comment>
<dbReference type="EMBL" id="CP122979">
    <property type="protein sequence ID" value="WGI36663.1"/>
    <property type="molecule type" value="Genomic_DNA"/>
</dbReference>
<dbReference type="Proteomes" id="UP001179842">
    <property type="component" value="Chromosome"/>
</dbReference>
<name>A0ABY8LWJ0_9BACT</name>
<dbReference type="CDD" id="cd18081">
    <property type="entry name" value="RlmH-like"/>
    <property type="match status" value="1"/>
</dbReference>
<comment type="similarity">
    <text evidence="4 5">Belongs to the RNA methyltransferase RlmH family.</text>
</comment>
<dbReference type="Pfam" id="PF02590">
    <property type="entry name" value="SPOUT_MTase"/>
    <property type="match status" value="1"/>
</dbReference>
<dbReference type="PANTHER" id="PTHR33603:SF1">
    <property type="entry name" value="RIBOSOMAL RNA LARGE SUBUNIT METHYLTRANSFERASE H"/>
    <property type="match status" value="1"/>
</dbReference>
<evidence type="ECO:0000256" key="3">
    <source>
        <dbReference type="ARBA" id="ARBA00022691"/>
    </source>
</evidence>
<proteinExistence type="inferred from homology"/>
<gene>
    <name evidence="5" type="primary">rlmH</name>
    <name evidence="6" type="ORF">QEG99_00025</name>
</gene>
<evidence type="ECO:0000256" key="1">
    <source>
        <dbReference type="ARBA" id="ARBA00022603"/>
    </source>
</evidence>
<evidence type="ECO:0000313" key="6">
    <source>
        <dbReference type="EMBL" id="WGI36663.1"/>
    </source>
</evidence>